<evidence type="ECO:0000313" key="4">
    <source>
        <dbReference type="Proteomes" id="UP000676565"/>
    </source>
</evidence>
<keyword evidence="2" id="KW-0732">Signal</keyword>
<accession>A0ABS5BTT1</accession>
<dbReference type="EMBL" id="JAGKQQ010000001">
    <property type="protein sequence ID" value="MBP3957121.1"/>
    <property type="molecule type" value="Genomic_DNA"/>
</dbReference>
<evidence type="ECO:0000256" key="2">
    <source>
        <dbReference type="SAM" id="SignalP"/>
    </source>
</evidence>
<organism evidence="3 4">
    <name type="scientific">Gemmata palustris</name>
    <dbReference type="NCBI Taxonomy" id="2822762"/>
    <lineage>
        <taxon>Bacteria</taxon>
        <taxon>Pseudomonadati</taxon>
        <taxon>Planctomycetota</taxon>
        <taxon>Planctomycetia</taxon>
        <taxon>Gemmatales</taxon>
        <taxon>Gemmataceae</taxon>
        <taxon>Gemmata</taxon>
    </lineage>
</organism>
<evidence type="ECO:0000256" key="1">
    <source>
        <dbReference type="SAM" id="MobiDB-lite"/>
    </source>
</evidence>
<dbReference type="Proteomes" id="UP000676565">
    <property type="component" value="Unassembled WGS sequence"/>
</dbReference>
<gene>
    <name evidence="3" type="ORF">J8F10_17795</name>
</gene>
<keyword evidence="4" id="KW-1185">Reference proteome</keyword>
<feature type="compositionally biased region" description="Basic and acidic residues" evidence="1">
    <location>
        <begin position="72"/>
        <end position="83"/>
    </location>
</feature>
<evidence type="ECO:0000313" key="3">
    <source>
        <dbReference type="EMBL" id="MBP3957121.1"/>
    </source>
</evidence>
<comment type="caution">
    <text evidence="3">The sequence shown here is derived from an EMBL/GenBank/DDBJ whole genome shotgun (WGS) entry which is preliminary data.</text>
</comment>
<name>A0ABS5BTT1_9BACT</name>
<evidence type="ECO:0008006" key="5">
    <source>
        <dbReference type="Google" id="ProtNLM"/>
    </source>
</evidence>
<feature type="signal peptide" evidence="2">
    <location>
        <begin position="1"/>
        <end position="18"/>
    </location>
</feature>
<sequence length="332" mass="35745">MRFVLLSLAVFIGPAARAADGWQPVATELLAKEKTGFGGLSGVAVDHDTGTLFVCLSDRGVFRSADSGKTWERHGKDVPKGRTETPGCLQRDPTGKTKTLLMATVYGGPVIVASSDPATPWRTMDKKCEHVDWCAVDWTDPEMKFALAFKHEAGGLLLLSRDGGKSFSEAGKGHGLGAWVFDADTAVVAREKSRQKATGGILRTTDGGKTFKPVADYTPVALPKPQGDALFWLVEGALLKGTEKGAKWEKVSDVKDARYGPVFGKDAMHLFVLTASGVIESTDSGATWAKPIAVPKELKGVSALTWLEYDPKNDLLYVMKMGSDLYKLARPK</sequence>
<protein>
    <recommendedName>
        <fullName evidence="5">Exo-alpha-sialidase</fullName>
    </recommendedName>
</protein>
<dbReference type="Gene3D" id="2.130.10.10">
    <property type="entry name" value="YVTN repeat-like/Quinoprotein amine dehydrogenase"/>
    <property type="match status" value="2"/>
</dbReference>
<reference evidence="3 4" key="1">
    <citation type="submission" date="2021-04" db="EMBL/GenBank/DDBJ databases">
        <authorList>
            <person name="Ivanova A."/>
        </authorList>
    </citation>
    <scope>NUCLEOTIDE SEQUENCE [LARGE SCALE GENOMIC DNA]</scope>
    <source>
        <strain evidence="3 4">G18</strain>
    </source>
</reference>
<feature type="region of interest" description="Disordered" evidence="1">
    <location>
        <begin position="72"/>
        <end position="93"/>
    </location>
</feature>
<dbReference type="InterPro" id="IPR015943">
    <property type="entry name" value="WD40/YVTN_repeat-like_dom_sf"/>
</dbReference>
<feature type="chain" id="PRO_5046115436" description="Exo-alpha-sialidase" evidence="2">
    <location>
        <begin position="19"/>
        <end position="332"/>
    </location>
</feature>
<dbReference type="SUPFAM" id="SSF110296">
    <property type="entry name" value="Oligoxyloglucan reducing end-specific cellobiohydrolase"/>
    <property type="match status" value="2"/>
</dbReference>
<dbReference type="RefSeq" id="WP_210655890.1">
    <property type="nucleotide sequence ID" value="NZ_JAGKQQ010000001.1"/>
</dbReference>
<proteinExistence type="predicted"/>